<gene>
    <name evidence="2" type="ORF">US99_C0072G0001</name>
</gene>
<dbReference type="Gene3D" id="3.40.50.300">
    <property type="entry name" value="P-loop containing nucleotide triphosphate hydrolases"/>
    <property type="match status" value="2"/>
</dbReference>
<feature type="domain" description="AAA+ ATPase" evidence="1">
    <location>
        <begin position="47"/>
        <end position="375"/>
    </location>
</feature>
<comment type="caution">
    <text evidence="2">The sequence shown here is derived from an EMBL/GenBank/DDBJ whole genome shotgun (WGS) entry which is preliminary data.</text>
</comment>
<dbReference type="PANTHER" id="PTHR42957">
    <property type="entry name" value="HELICASE MJ1565-RELATED"/>
    <property type="match status" value="1"/>
</dbReference>
<dbReference type="SMART" id="SM00382">
    <property type="entry name" value="AAA"/>
    <property type="match status" value="1"/>
</dbReference>
<name>A0A0G0KLQ0_9BACT</name>
<dbReference type="PANTHER" id="PTHR42957:SF1">
    <property type="entry name" value="HELICASE MJ1565-RELATED"/>
    <property type="match status" value="1"/>
</dbReference>
<dbReference type="PATRIC" id="fig|1618432.3.peg.857"/>
<feature type="non-terminal residue" evidence="2">
    <location>
        <position position="393"/>
    </location>
</feature>
<dbReference type="SUPFAM" id="SSF52540">
    <property type="entry name" value="P-loop containing nucleoside triphosphate hydrolases"/>
    <property type="match status" value="1"/>
</dbReference>
<dbReference type="AlphaFoldDB" id="A0A0G0KLQ0"/>
<evidence type="ECO:0000313" key="3">
    <source>
        <dbReference type="Proteomes" id="UP000034324"/>
    </source>
</evidence>
<dbReference type="InterPro" id="IPR002789">
    <property type="entry name" value="HerA_central"/>
</dbReference>
<dbReference type="InterPro" id="IPR027417">
    <property type="entry name" value="P-loop_NTPase"/>
</dbReference>
<proteinExistence type="predicted"/>
<protein>
    <recommendedName>
        <fullName evidence="1">AAA+ ATPase domain-containing protein</fullName>
    </recommendedName>
</protein>
<dbReference type="Proteomes" id="UP000034324">
    <property type="component" value="Unassembled WGS sequence"/>
</dbReference>
<dbReference type="InterPro" id="IPR003593">
    <property type="entry name" value="AAA+_ATPase"/>
</dbReference>
<dbReference type="EMBL" id="LBVC01000072">
    <property type="protein sequence ID" value="KKQ76420.1"/>
    <property type="molecule type" value="Genomic_DNA"/>
</dbReference>
<organism evidence="2 3">
    <name type="scientific">Candidatus Daviesbacteria bacterium GW2011_GWF2_38_6</name>
    <dbReference type="NCBI Taxonomy" id="1618432"/>
    <lineage>
        <taxon>Bacteria</taxon>
        <taxon>Candidatus Daviesiibacteriota</taxon>
    </lineage>
</organism>
<sequence>MYDIIIGRKESDRLKYGTEGAIFLGKQYVQMGQTTSLSNKVFMDVTRSHVVFIAGKRGSGKSYTMGAIAEGIYDLPEAIKNRLSIIMLDTMGVYWTMKYPNNKEKPLLDQWSIEAKGLNVQIFTPIGYYKDYKKKGIPSDFPFSIKPSDIGASEWLMIFDIPQNEQAAVLIERVVNELKEENKDFDIKDIIEAIHKDDRVGKEVKDAAENKFLLAEKWGLFSKEGTRIEELVLPGQITILDVSCYASMSGASSLRALVIGLVAEKLFLQRMVARKAEELASVTQALHFFEPDEDKETKEPLVWLVVDEAHEFLPREGESSASGSLITILREGRQPGISLVLATQQPGKIHTDVITQSDIVISHRLTANLDVEALSMIVQSYMREGIDKQLNLL</sequence>
<dbReference type="InterPro" id="IPR008571">
    <property type="entry name" value="HerA-like"/>
</dbReference>
<reference evidence="2 3" key="1">
    <citation type="journal article" date="2015" name="Nature">
        <title>rRNA introns, odd ribosomes, and small enigmatic genomes across a large radiation of phyla.</title>
        <authorList>
            <person name="Brown C.T."/>
            <person name="Hug L.A."/>
            <person name="Thomas B.C."/>
            <person name="Sharon I."/>
            <person name="Castelle C.J."/>
            <person name="Singh A."/>
            <person name="Wilkins M.J."/>
            <person name="Williams K.H."/>
            <person name="Banfield J.F."/>
        </authorList>
    </citation>
    <scope>NUCLEOTIDE SEQUENCE [LARGE SCALE GENOMIC DNA]</scope>
</reference>
<evidence type="ECO:0000259" key="1">
    <source>
        <dbReference type="SMART" id="SM00382"/>
    </source>
</evidence>
<accession>A0A0G0KLQ0</accession>
<dbReference type="Pfam" id="PF01935">
    <property type="entry name" value="DUF87"/>
    <property type="match status" value="1"/>
</dbReference>
<evidence type="ECO:0000313" key="2">
    <source>
        <dbReference type="EMBL" id="KKQ76420.1"/>
    </source>
</evidence>